<evidence type="ECO:0000313" key="2">
    <source>
        <dbReference type="Proteomes" id="UP000198894"/>
    </source>
</evidence>
<proteinExistence type="predicted"/>
<keyword evidence="2" id="KW-1185">Reference proteome</keyword>
<accession>A0A1G8TIU6</accession>
<gene>
    <name evidence="1" type="ORF">SAMN05428953_10694</name>
</gene>
<evidence type="ECO:0000313" key="1">
    <source>
        <dbReference type="EMBL" id="SDJ41526.1"/>
    </source>
</evidence>
<dbReference type="Proteomes" id="UP000198894">
    <property type="component" value="Unassembled WGS sequence"/>
</dbReference>
<name>A0A1G8TIU6_9HYPH</name>
<dbReference type="AlphaFoldDB" id="A0A1G8TIU6"/>
<organism evidence="1 2">
    <name type="scientific">Mesorhizobium muleiense</name>
    <dbReference type="NCBI Taxonomy" id="1004279"/>
    <lineage>
        <taxon>Bacteria</taxon>
        <taxon>Pseudomonadati</taxon>
        <taxon>Pseudomonadota</taxon>
        <taxon>Alphaproteobacteria</taxon>
        <taxon>Hyphomicrobiales</taxon>
        <taxon>Phyllobacteriaceae</taxon>
        <taxon>Mesorhizobium</taxon>
    </lineage>
</organism>
<sequence length="60" mass="6821">MLRLFFFPSPLTSKTKPTEQKINPTRADRIKRYMPVSNSKSHSSEWRLLSIVTSAQGAAL</sequence>
<reference evidence="2" key="1">
    <citation type="submission" date="2016-10" db="EMBL/GenBank/DDBJ databases">
        <authorList>
            <person name="Varghese N."/>
            <person name="Submissions S."/>
        </authorList>
    </citation>
    <scope>NUCLEOTIDE SEQUENCE [LARGE SCALE GENOMIC DNA]</scope>
    <source>
        <strain evidence="2">CGMCC 1.11022</strain>
    </source>
</reference>
<dbReference type="EMBL" id="FNEE01000006">
    <property type="protein sequence ID" value="SDJ41526.1"/>
    <property type="molecule type" value="Genomic_DNA"/>
</dbReference>
<protein>
    <submittedName>
        <fullName evidence="1">Uncharacterized protein</fullName>
    </submittedName>
</protein>